<dbReference type="SUPFAM" id="SSF46689">
    <property type="entry name" value="Homeodomain-like"/>
    <property type="match status" value="1"/>
</dbReference>
<keyword evidence="5" id="KW-1185">Reference proteome</keyword>
<dbReference type="PANTHER" id="PTHR30055:SF211">
    <property type="entry name" value="TRANSCRIPTIONAL REGULATOR, TETR FAMILY"/>
    <property type="match status" value="1"/>
</dbReference>
<evidence type="ECO:0000256" key="2">
    <source>
        <dbReference type="PROSITE-ProRule" id="PRU00335"/>
    </source>
</evidence>
<dbReference type="Proteomes" id="UP000812277">
    <property type="component" value="Unassembled WGS sequence"/>
</dbReference>
<dbReference type="PANTHER" id="PTHR30055">
    <property type="entry name" value="HTH-TYPE TRANSCRIPTIONAL REGULATOR RUTR"/>
    <property type="match status" value="1"/>
</dbReference>
<dbReference type="RefSeq" id="WP_219873826.1">
    <property type="nucleotide sequence ID" value="NZ_JAHZIJ010000014.1"/>
</dbReference>
<dbReference type="InterPro" id="IPR023772">
    <property type="entry name" value="DNA-bd_HTH_TetR-type_CS"/>
</dbReference>
<dbReference type="Gene3D" id="1.10.357.10">
    <property type="entry name" value="Tetracycline Repressor, domain 2"/>
    <property type="match status" value="1"/>
</dbReference>
<sequence length="197" mass="22818">MPKLMDPQKRVLIVQAAQELFSKYGFKKTTVDEIAQNVGIAKGTIYLYFKNKEQLLIRIGMNSLLASQEGLIREVSQIEDPSRRLQRIIENKAKDMFRFYEEFPDAIKIIPYLRKEDIVQEGGQTYFDNHTHLLRDALGLGIEQGRYRIGDLDAMVEHICFMTKAFDPPHKVPKTFAEIKIQLDLYIKLLLEAIEGK</sequence>
<comment type="caution">
    <text evidence="4">The sequence shown here is derived from an EMBL/GenBank/DDBJ whole genome shotgun (WGS) entry which is preliminary data.</text>
</comment>
<evidence type="ECO:0000256" key="1">
    <source>
        <dbReference type="ARBA" id="ARBA00023125"/>
    </source>
</evidence>
<keyword evidence="1 2" id="KW-0238">DNA-binding</keyword>
<gene>
    <name evidence="4" type="ORF">K0T92_17830</name>
</gene>
<protein>
    <submittedName>
        <fullName evidence="4">TetR/AcrR family transcriptional regulator</fullName>
    </submittedName>
</protein>
<feature type="DNA-binding region" description="H-T-H motif" evidence="2">
    <location>
        <begin position="30"/>
        <end position="49"/>
    </location>
</feature>
<organism evidence="4 5">
    <name type="scientific">Paenibacillus oenotherae</name>
    <dbReference type="NCBI Taxonomy" id="1435645"/>
    <lineage>
        <taxon>Bacteria</taxon>
        <taxon>Bacillati</taxon>
        <taxon>Bacillota</taxon>
        <taxon>Bacilli</taxon>
        <taxon>Bacillales</taxon>
        <taxon>Paenibacillaceae</taxon>
        <taxon>Paenibacillus</taxon>
    </lineage>
</organism>
<evidence type="ECO:0000313" key="5">
    <source>
        <dbReference type="Proteomes" id="UP000812277"/>
    </source>
</evidence>
<dbReference type="PROSITE" id="PS01081">
    <property type="entry name" value="HTH_TETR_1"/>
    <property type="match status" value="1"/>
</dbReference>
<reference evidence="4 5" key="1">
    <citation type="submission" date="2021-07" db="EMBL/GenBank/DDBJ databases">
        <title>Paenibacillus radiodurans sp. nov., isolated from the southeastern edge of Tengger Desert.</title>
        <authorList>
            <person name="Zhang G."/>
        </authorList>
    </citation>
    <scope>NUCLEOTIDE SEQUENCE [LARGE SCALE GENOMIC DNA]</scope>
    <source>
        <strain evidence="4 5">DT7-4</strain>
    </source>
</reference>
<dbReference type="EMBL" id="JAHZIJ010000014">
    <property type="protein sequence ID" value="MBW7476581.1"/>
    <property type="molecule type" value="Genomic_DNA"/>
</dbReference>
<proteinExistence type="predicted"/>
<dbReference type="InterPro" id="IPR009057">
    <property type="entry name" value="Homeodomain-like_sf"/>
</dbReference>
<dbReference type="InterPro" id="IPR050109">
    <property type="entry name" value="HTH-type_TetR-like_transc_reg"/>
</dbReference>
<feature type="domain" description="HTH tetR-type" evidence="3">
    <location>
        <begin position="7"/>
        <end position="67"/>
    </location>
</feature>
<evidence type="ECO:0000259" key="3">
    <source>
        <dbReference type="PROSITE" id="PS50977"/>
    </source>
</evidence>
<dbReference type="PRINTS" id="PR00455">
    <property type="entry name" value="HTHTETR"/>
</dbReference>
<dbReference type="InterPro" id="IPR001647">
    <property type="entry name" value="HTH_TetR"/>
</dbReference>
<evidence type="ECO:0000313" key="4">
    <source>
        <dbReference type="EMBL" id="MBW7476581.1"/>
    </source>
</evidence>
<dbReference type="PROSITE" id="PS50977">
    <property type="entry name" value="HTH_TETR_2"/>
    <property type="match status" value="1"/>
</dbReference>
<name>A0ABS7D9M7_9BACL</name>
<dbReference type="Pfam" id="PF00440">
    <property type="entry name" value="TetR_N"/>
    <property type="match status" value="1"/>
</dbReference>
<accession>A0ABS7D9M7</accession>